<keyword evidence="3" id="KW-1185">Reference proteome</keyword>
<dbReference type="EMBL" id="JAUTXT010000023">
    <property type="protein sequence ID" value="KAK3673800.1"/>
    <property type="molecule type" value="Genomic_DNA"/>
</dbReference>
<protein>
    <submittedName>
        <fullName evidence="2">Uncharacterized protein</fullName>
    </submittedName>
</protein>
<sequence length="201" mass="21473">MKFTLSTILALLATTTAASPVDLNTLTTMAAEAAADTGETFHLEVTNNCPFVKEVGLYTVTSDFQMLQMSPPTNMPPGHEIVIAAPFKAIGMRLTGHAEWGSAGGWKPQALFEFGYAAYQDVEGTAYDLSLMEGSDHDIGMSAAPVENGQGSGTCRSLKCYPWDCPGNQGWLDPNQSDVGDAAPDTVCYKGKTDFKIVYCP</sequence>
<evidence type="ECO:0000313" key="2">
    <source>
        <dbReference type="EMBL" id="KAK3673800.1"/>
    </source>
</evidence>
<gene>
    <name evidence="2" type="ORF">LTR78_006354</name>
</gene>
<comment type="caution">
    <text evidence="2">The sequence shown here is derived from an EMBL/GenBank/DDBJ whole genome shotgun (WGS) entry which is preliminary data.</text>
</comment>
<evidence type="ECO:0000256" key="1">
    <source>
        <dbReference type="SAM" id="SignalP"/>
    </source>
</evidence>
<organism evidence="2 3">
    <name type="scientific">Recurvomyces mirabilis</name>
    <dbReference type="NCBI Taxonomy" id="574656"/>
    <lineage>
        <taxon>Eukaryota</taxon>
        <taxon>Fungi</taxon>
        <taxon>Dikarya</taxon>
        <taxon>Ascomycota</taxon>
        <taxon>Pezizomycotina</taxon>
        <taxon>Dothideomycetes</taxon>
        <taxon>Dothideomycetidae</taxon>
        <taxon>Mycosphaerellales</taxon>
        <taxon>Teratosphaeriaceae</taxon>
        <taxon>Recurvomyces</taxon>
    </lineage>
</organism>
<keyword evidence="1" id="KW-0732">Signal</keyword>
<name>A0AAE0WLB1_9PEZI</name>
<dbReference type="Proteomes" id="UP001274830">
    <property type="component" value="Unassembled WGS sequence"/>
</dbReference>
<proteinExistence type="predicted"/>
<reference evidence="2" key="1">
    <citation type="submission" date="2023-07" db="EMBL/GenBank/DDBJ databases">
        <title>Black Yeasts Isolated from many extreme environments.</title>
        <authorList>
            <person name="Coleine C."/>
            <person name="Stajich J.E."/>
            <person name="Selbmann L."/>
        </authorList>
    </citation>
    <scope>NUCLEOTIDE SEQUENCE</scope>
    <source>
        <strain evidence="2">CCFEE 5485</strain>
    </source>
</reference>
<dbReference type="SUPFAM" id="SSF49870">
    <property type="entry name" value="Osmotin, thaumatin-like protein"/>
    <property type="match status" value="1"/>
</dbReference>
<dbReference type="AlphaFoldDB" id="A0AAE0WLB1"/>
<evidence type="ECO:0000313" key="3">
    <source>
        <dbReference type="Proteomes" id="UP001274830"/>
    </source>
</evidence>
<accession>A0AAE0WLB1</accession>
<dbReference type="InterPro" id="IPR037176">
    <property type="entry name" value="Osmotin/thaumatin-like_sf"/>
</dbReference>
<feature type="signal peptide" evidence="1">
    <location>
        <begin position="1"/>
        <end position="18"/>
    </location>
</feature>
<feature type="chain" id="PRO_5041980185" evidence="1">
    <location>
        <begin position="19"/>
        <end position="201"/>
    </location>
</feature>